<dbReference type="AlphaFoldDB" id="A0A8J2YQE0"/>
<evidence type="ECO:0000256" key="1">
    <source>
        <dbReference type="SAM" id="SignalP"/>
    </source>
</evidence>
<feature type="domain" description="Alginate export" evidence="2">
    <location>
        <begin position="72"/>
        <end position="460"/>
    </location>
</feature>
<dbReference type="Proteomes" id="UP000646365">
    <property type="component" value="Unassembled WGS sequence"/>
</dbReference>
<evidence type="ECO:0000259" key="2">
    <source>
        <dbReference type="Pfam" id="PF13372"/>
    </source>
</evidence>
<dbReference type="InterPro" id="IPR053728">
    <property type="entry name" value="Alginate_Permeability_Chnl"/>
</dbReference>
<dbReference type="Pfam" id="PF13372">
    <property type="entry name" value="Alginate_exp"/>
    <property type="match status" value="1"/>
</dbReference>
<evidence type="ECO:0000313" key="3">
    <source>
        <dbReference type="EMBL" id="GGF04660.1"/>
    </source>
</evidence>
<dbReference type="EMBL" id="BMJQ01000002">
    <property type="protein sequence ID" value="GGF04660.1"/>
    <property type="molecule type" value="Genomic_DNA"/>
</dbReference>
<feature type="chain" id="PRO_5035188415" evidence="1">
    <location>
        <begin position="29"/>
        <end position="472"/>
    </location>
</feature>
<keyword evidence="1" id="KW-0732">Signal</keyword>
<feature type="signal peptide" evidence="1">
    <location>
        <begin position="1"/>
        <end position="28"/>
    </location>
</feature>
<dbReference type="Gene3D" id="2.40.160.100">
    <property type="match status" value="1"/>
</dbReference>
<name>A0A8J2YQE0_9PROT</name>
<proteinExistence type="predicted"/>
<gene>
    <name evidence="3" type="ORF">GCM10011611_07590</name>
</gene>
<evidence type="ECO:0000313" key="4">
    <source>
        <dbReference type="Proteomes" id="UP000646365"/>
    </source>
</evidence>
<dbReference type="RefSeq" id="WP_189042708.1">
    <property type="nucleotide sequence ID" value="NZ_BMJQ01000002.1"/>
</dbReference>
<reference evidence="3" key="2">
    <citation type="submission" date="2020-09" db="EMBL/GenBank/DDBJ databases">
        <authorList>
            <person name="Sun Q."/>
            <person name="Zhou Y."/>
        </authorList>
    </citation>
    <scope>NUCLEOTIDE SEQUENCE</scope>
    <source>
        <strain evidence="3">CGMCC 1.15725</strain>
    </source>
</reference>
<comment type="caution">
    <text evidence="3">The sequence shown here is derived from an EMBL/GenBank/DDBJ whole genome shotgun (WGS) entry which is preliminary data.</text>
</comment>
<reference evidence="3" key="1">
    <citation type="journal article" date="2014" name="Int. J. Syst. Evol. Microbiol.">
        <title>Complete genome sequence of Corynebacterium casei LMG S-19264T (=DSM 44701T), isolated from a smear-ripened cheese.</title>
        <authorList>
            <consortium name="US DOE Joint Genome Institute (JGI-PGF)"/>
            <person name="Walter F."/>
            <person name="Albersmeier A."/>
            <person name="Kalinowski J."/>
            <person name="Ruckert C."/>
        </authorList>
    </citation>
    <scope>NUCLEOTIDE SEQUENCE</scope>
    <source>
        <strain evidence="3">CGMCC 1.15725</strain>
    </source>
</reference>
<keyword evidence="4" id="KW-1185">Reference proteome</keyword>
<dbReference type="InterPro" id="IPR025388">
    <property type="entry name" value="Alginate_export_dom"/>
</dbReference>
<accession>A0A8J2YQE0</accession>
<protein>
    <submittedName>
        <fullName evidence="3">Alginate export family protein</fullName>
    </submittedName>
</protein>
<sequence>MAKLPWGWLCRVVAAVSLLPLLAATGHAQVVRDPPTPFGPLRYDDDFRDPASLTGVLDGLKNIPLSADPTFYANVGGSLRERFESFSEPAFGFRQAGGSSGESYLLHRALLNADVHLGPSFRLFAQLGDELETGRRPGPTPTDVDRLDLAQGFVEANLPVDDGAEWGFRGGRQEMMFGSNRLVDIREGPNIRQSFDGARMWLSLGSLRVDAFWTRPVEDKQGLFDDQPDPTQEFYGVYGTVPVAPVPGLKVDLYWLGLIRRNAVLDAGRADERRDTVGARLFGAVGPVDYNVEGVYQYGRFGNRDIDAFAVSSDTGWTFASLWATPRLGLRADIDSGGNSRGSGTLGTFYPLFPKNNYFTEASIQTPMNDISVYPTLQIQPRRDLAFTVGVEWLWRENTHDGFYQPPGLPVVPGNANRRRYLGTSSMAQVEWYATANLDLNLAYTHFAADGFLKAAGAKDIDWVGVWTTFNF</sequence>
<organism evidence="3 4">
    <name type="scientific">Aliidongia dinghuensis</name>
    <dbReference type="NCBI Taxonomy" id="1867774"/>
    <lineage>
        <taxon>Bacteria</taxon>
        <taxon>Pseudomonadati</taxon>
        <taxon>Pseudomonadota</taxon>
        <taxon>Alphaproteobacteria</taxon>
        <taxon>Rhodospirillales</taxon>
        <taxon>Dongiaceae</taxon>
        <taxon>Aliidongia</taxon>
    </lineage>
</organism>